<dbReference type="Pfam" id="PF00196">
    <property type="entry name" value="GerE"/>
    <property type="match status" value="1"/>
</dbReference>
<sequence>MSINFKNILFVVCFCIYSAIVNAQYTPFFENFALTEFGAGNTNWGISLAENGKLYVANDKGLVEYDGLKWDFYQLPNKTIIRSVLAYNGVIYTGSYEEFGYWKKNSKGKLVYTTLSGFEERQESLAEEFWQIFHYNGAIFFRSFSSIYSYRDGVVKRIEPQSTILSCSIVDDIVYVATVRHGVFVLNNENLEPVIYHPLLYNAKVVSIDKYEDKLIIATALRGCFLYNNVTKQLMPWGSEINPIIKEQQLNSFKIFDDTDMFFGTIKNGVYITSKEGKLKYHINKENGLLNNTVLSHELGKHNELWIGLDNGIAKLDLDYNRVLYNDNTGRLGAVYDVINYKNRLYLGSNTGLFYLNKNEAALTFVEGSQGQVWDLKIVNKQLICGHNNGTFLVDDNQFIKISDFTGGWVLQKIPEQQNAFIQGTYGGLVKFNLSNNSWDAQHLGVKTIPTRYVVFENPTVAWVAHAYKGLFRVAFNEACDSIKSFKNYKDKGLWSDFNVKVHKIKNDICFKTNEGWQKYEAIIDSIVPHDILNTTFGVDTDIISEPDTDILVTKDEKDKISFLSLAQENIYLNIPKGLLQKRLVVDAESVSKLNDSIYTFNLYDGFMLINKTIESAKDTLHKPVIEQMEIDKELVNINEDNTYEFPFNKNISISVSSPLSKDHYFEYAIATSNALNWYRMEREKLELSGLSNGDYNVYFRTANFSGDVSEPSIFRIKILPPWYKNIFFYLLILLLLSGLFYGLHKRKINKEQKLLHDKLVKEQEVLLKEKAIENDKKIVQLRNQSLKSEVKLKSKQLANTAMALVKKNESMLEIKNELEKNKSGFTNALAYKRLLRKIDNSIGHEDEWELFEYNFNQVHEEFFNQLKSKHPKLTHKDLKVCAYIKMNLLTKEIAPLMNVSIRGLETHRYRLKRKLNLENDKSLTDYLQDFK</sequence>
<evidence type="ECO:0000256" key="1">
    <source>
        <dbReference type="SAM" id="Phobius"/>
    </source>
</evidence>
<name>A0A362X3W3_9FLAO</name>
<keyword evidence="1" id="KW-1133">Transmembrane helix</keyword>
<dbReference type="InterPro" id="IPR011047">
    <property type="entry name" value="Quinoprotein_ADH-like_sf"/>
</dbReference>
<dbReference type="Proteomes" id="UP000251545">
    <property type="component" value="Unassembled WGS sequence"/>
</dbReference>
<dbReference type="InterPro" id="IPR015943">
    <property type="entry name" value="WD40/YVTN_repeat-like_dom_sf"/>
</dbReference>
<dbReference type="Gene3D" id="2.60.40.10">
    <property type="entry name" value="Immunoglobulins"/>
    <property type="match status" value="1"/>
</dbReference>
<dbReference type="SMART" id="SM00421">
    <property type="entry name" value="HTH_LUXR"/>
    <property type="match status" value="1"/>
</dbReference>
<dbReference type="AlphaFoldDB" id="A0A362X3W3"/>
<dbReference type="Gene3D" id="1.10.10.10">
    <property type="entry name" value="Winged helix-like DNA-binding domain superfamily/Winged helix DNA-binding domain"/>
    <property type="match status" value="1"/>
</dbReference>
<evidence type="ECO:0000313" key="4">
    <source>
        <dbReference type="EMBL" id="PQV51427.1"/>
    </source>
</evidence>
<comment type="caution">
    <text evidence="4">The sequence shown here is derived from an EMBL/GenBank/DDBJ whole genome shotgun (WGS) entry which is preliminary data.</text>
</comment>
<accession>A0A362X3W3</accession>
<proteinExistence type="predicted"/>
<feature type="chain" id="PRO_5016941353" evidence="2">
    <location>
        <begin position="24"/>
        <end position="932"/>
    </location>
</feature>
<dbReference type="Gene3D" id="2.130.10.10">
    <property type="entry name" value="YVTN repeat-like/Quinoprotein amine dehydrogenase"/>
    <property type="match status" value="1"/>
</dbReference>
<evidence type="ECO:0000313" key="5">
    <source>
        <dbReference type="Proteomes" id="UP000251545"/>
    </source>
</evidence>
<protein>
    <submittedName>
        <fullName evidence="4">Regulatory LuxR family protein</fullName>
    </submittedName>
</protein>
<dbReference type="InterPro" id="IPR016032">
    <property type="entry name" value="Sig_transdc_resp-reg_C-effctor"/>
</dbReference>
<gene>
    <name evidence="4" type="ORF">CLV33_101350</name>
</gene>
<dbReference type="InterPro" id="IPR013783">
    <property type="entry name" value="Ig-like_fold"/>
</dbReference>
<keyword evidence="2" id="KW-0732">Signal</keyword>
<feature type="signal peptide" evidence="2">
    <location>
        <begin position="1"/>
        <end position="23"/>
    </location>
</feature>
<dbReference type="EMBL" id="PVEO01000001">
    <property type="protein sequence ID" value="PQV51427.1"/>
    <property type="molecule type" value="Genomic_DNA"/>
</dbReference>
<dbReference type="SUPFAM" id="SSF46894">
    <property type="entry name" value="C-terminal effector domain of the bipartite response regulators"/>
    <property type="match status" value="1"/>
</dbReference>
<reference evidence="4 5" key="1">
    <citation type="submission" date="2018-02" db="EMBL/GenBank/DDBJ databases">
        <title>Genomic Encyclopedia of Archaeal and Bacterial Type Strains, Phase II (KMG-II): from individual species to whole genera.</title>
        <authorList>
            <person name="Goeker M."/>
        </authorList>
    </citation>
    <scope>NUCLEOTIDE SEQUENCE [LARGE SCALE GENOMIC DNA]</scope>
    <source>
        <strain evidence="4 5">DSM 21165</strain>
    </source>
</reference>
<dbReference type="SUPFAM" id="SSF50998">
    <property type="entry name" value="Quinoprotein alcohol dehydrogenase-like"/>
    <property type="match status" value="1"/>
</dbReference>
<evidence type="ECO:0000256" key="2">
    <source>
        <dbReference type="SAM" id="SignalP"/>
    </source>
</evidence>
<organism evidence="4 5">
    <name type="scientific">Jejuia pallidilutea</name>
    <dbReference type="NCBI Taxonomy" id="504487"/>
    <lineage>
        <taxon>Bacteria</taxon>
        <taxon>Pseudomonadati</taxon>
        <taxon>Bacteroidota</taxon>
        <taxon>Flavobacteriia</taxon>
        <taxon>Flavobacteriales</taxon>
        <taxon>Flavobacteriaceae</taxon>
        <taxon>Jejuia</taxon>
    </lineage>
</organism>
<keyword evidence="1" id="KW-0812">Transmembrane</keyword>
<dbReference type="InterPro" id="IPR000792">
    <property type="entry name" value="Tscrpt_reg_LuxR_C"/>
</dbReference>
<dbReference type="RefSeq" id="WP_146109699.1">
    <property type="nucleotide sequence ID" value="NZ_PVEO01000001.1"/>
</dbReference>
<evidence type="ECO:0000259" key="3">
    <source>
        <dbReference type="SMART" id="SM00421"/>
    </source>
</evidence>
<dbReference type="GO" id="GO:0006355">
    <property type="term" value="P:regulation of DNA-templated transcription"/>
    <property type="evidence" value="ECO:0007669"/>
    <property type="project" value="InterPro"/>
</dbReference>
<feature type="domain" description="HTH luxR-type" evidence="3">
    <location>
        <begin position="871"/>
        <end position="928"/>
    </location>
</feature>
<dbReference type="InterPro" id="IPR036388">
    <property type="entry name" value="WH-like_DNA-bd_sf"/>
</dbReference>
<keyword evidence="1" id="KW-0472">Membrane</keyword>
<dbReference type="GO" id="GO:0003677">
    <property type="term" value="F:DNA binding"/>
    <property type="evidence" value="ECO:0007669"/>
    <property type="project" value="InterPro"/>
</dbReference>
<feature type="transmembrane region" description="Helical" evidence="1">
    <location>
        <begin position="727"/>
        <end position="744"/>
    </location>
</feature>